<evidence type="ECO:0000256" key="8">
    <source>
        <dbReference type="ARBA" id="ARBA00023136"/>
    </source>
</evidence>
<dbReference type="HOGENOM" id="CLU_062445_0_1_1"/>
<evidence type="ECO:0008006" key="15">
    <source>
        <dbReference type="Google" id="ProtNLM"/>
    </source>
</evidence>
<feature type="binding site" evidence="10">
    <location>
        <begin position="197"/>
        <end position="199"/>
    </location>
    <ligand>
        <name>UDP-N-acetyl-alpha-D-galactosamine</name>
        <dbReference type="ChEBI" id="CHEBI:67138"/>
    </ligand>
</feature>
<protein>
    <recommendedName>
        <fullName evidence="15">ABO, alpha 1-3-N-acetylgalactosaminyltransferase and alpha 1-3-galactosyltransferase</fullName>
    </recommendedName>
</protein>
<dbReference type="Pfam" id="PF03414">
    <property type="entry name" value="Glyco_transf_6"/>
    <property type="match status" value="1"/>
</dbReference>
<keyword evidence="6" id="KW-0735">Signal-anchor</keyword>
<name>F6UY75_MONDO</name>
<dbReference type="PANTHER" id="PTHR10462">
    <property type="entry name" value="GLYCOSYLTRANSFERASE-RELATED"/>
    <property type="match status" value="1"/>
</dbReference>
<dbReference type="Gene3D" id="3.90.550.10">
    <property type="entry name" value="Spore Coat Polysaccharide Biosynthesis Protein SpsA, Chain A"/>
    <property type="match status" value="1"/>
</dbReference>
<dbReference type="InterPro" id="IPR029044">
    <property type="entry name" value="Nucleotide-diphossugar_trans"/>
</dbReference>
<evidence type="ECO:0000256" key="12">
    <source>
        <dbReference type="SAM" id="Phobius"/>
    </source>
</evidence>
<keyword evidence="11" id="KW-0464">Manganese</keyword>
<keyword evidence="7 12" id="KW-1133">Transmembrane helix</keyword>
<proteinExistence type="inferred from homology"/>
<reference evidence="13 14" key="1">
    <citation type="journal article" date="2007" name="Nature">
        <title>Genome of the marsupial Monodelphis domestica reveals innovation in non-coding sequences.</title>
        <authorList>
            <person name="Mikkelsen T.S."/>
            <person name="Wakefield M.J."/>
            <person name="Aken B."/>
            <person name="Amemiya C.T."/>
            <person name="Chang J.L."/>
            <person name="Duke S."/>
            <person name="Garber M."/>
            <person name="Gentles A.J."/>
            <person name="Goodstadt L."/>
            <person name="Heger A."/>
            <person name="Jurka J."/>
            <person name="Kamal M."/>
            <person name="Mauceli E."/>
            <person name="Searle S.M."/>
            <person name="Sharpe T."/>
            <person name="Baker M.L."/>
            <person name="Batzer M.A."/>
            <person name="Benos P.V."/>
            <person name="Belov K."/>
            <person name="Clamp M."/>
            <person name="Cook A."/>
            <person name="Cuff J."/>
            <person name="Das R."/>
            <person name="Davidow L."/>
            <person name="Deakin J.E."/>
            <person name="Fazzari M.J."/>
            <person name="Glass J.L."/>
            <person name="Grabherr M."/>
            <person name="Greally J.M."/>
            <person name="Gu W."/>
            <person name="Hore T.A."/>
            <person name="Huttley G.A."/>
            <person name="Kleber M."/>
            <person name="Jirtle R.L."/>
            <person name="Koina E."/>
            <person name="Lee J.T."/>
            <person name="Mahony S."/>
            <person name="Marra M.A."/>
            <person name="Miller R.D."/>
            <person name="Nicholls R.D."/>
            <person name="Oda M."/>
            <person name="Papenfuss A.T."/>
            <person name="Parra Z.E."/>
            <person name="Pollock D.D."/>
            <person name="Ray D.A."/>
            <person name="Schein J.E."/>
            <person name="Speed T.P."/>
            <person name="Thompson K."/>
            <person name="VandeBerg J.L."/>
            <person name="Wade C.M."/>
            <person name="Walker J.A."/>
            <person name="Waters P.D."/>
            <person name="Webber C."/>
            <person name="Weidman J.R."/>
            <person name="Xie X."/>
            <person name="Zody M.C."/>
            <person name="Baldwin J."/>
            <person name="Abdouelleil A."/>
            <person name="Abdulkadir J."/>
            <person name="Abebe A."/>
            <person name="Abera B."/>
            <person name="Abreu J."/>
            <person name="Acer S.C."/>
            <person name="Aftuck L."/>
            <person name="Alexander A."/>
            <person name="An P."/>
            <person name="Anderson E."/>
            <person name="Anderson S."/>
            <person name="Arachi H."/>
            <person name="Azer M."/>
            <person name="Bachantsang P."/>
            <person name="Barry A."/>
            <person name="Bayul T."/>
            <person name="Berlin A."/>
            <person name="Bessette D."/>
            <person name="Bloom T."/>
            <person name="Bloom T."/>
            <person name="Boguslavskiy L."/>
            <person name="Bonnet C."/>
            <person name="Boukhgalter B."/>
            <person name="Bourzgui I."/>
            <person name="Brown A."/>
            <person name="Cahill P."/>
            <person name="Channer S."/>
            <person name="Cheshatsang Y."/>
            <person name="Chuda L."/>
            <person name="Citroen M."/>
            <person name="Collymore A."/>
            <person name="Cooke P."/>
            <person name="Costello M."/>
            <person name="D'Aco K."/>
            <person name="Daza R."/>
            <person name="De Haan G."/>
            <person name="DeGray S."/>
            <person name="DeMaso C."/>
            <person name="Dhargay N."/>
            <person name="Dooley K."/>
            <person name="Dooley E."/>
            <person name="Doricent M."/>
            <person name="Dorje P."/>
            <person name="Dorjee K."/>
            <person name="Dupes A."/>
            <person name="Elong R."/>
            <person name="Falk J."/>
            <person name="Farina A."/>
            <person name="Faro S."/>
            <person name="Ferguson D."/>
            <person name="Fisher S."/>
            <person name="Foley C.D."/>
            <person name="Franke A."/>
            <person name="Friedrich D."/>
            <person name="Gadbois L."/>
            <person name="Gearin G."/>
            <person name="Gearin C.R."/>
            <person name="Giannoukos G."/>
            <person name="Goode T."/>
            <person name="Graham J."/>
            <person name="Grandbois E."/>
            <person name="Grewal S."/>
            <person name="Gyaltsen K."/>
            <person name="Hafez N."/>
            <person name="Hagos B."/>
            <person name="Hall J."/>
            <person name="Henson C."/>
            <person name="Hollinger A."/>
            <person name="Honan T."/>
            <person name="Huard M.D."/>
            <person name="Hughes L."/>
            <person name="Hurhula B."/>
            <person name="Husby M.E."/>
            <person name="Kamat A."/>
            <person name="Kanga B."/>
            <person name="Kashin S."/>
            <person name="Khazanovich D."/>
            <person name="Kisner P."/>
            <person name="Lance K."/>
            <person name="Lara M."/>
            <person name="Lee W."/>
            <person name="Lennon N."/>
            <person name="Letendre F."/>
            <person name="LeVine R."/>
            <person name="Lipovsky A."/>
            <person name="Liu X."/>
            <person name="Liu J."/>
            <person name="Liu S."/>
            <person name="Lokyitsang T."/>
            <person name="Lokyitsang Y."/>
            <person name="Lubonja R."/>
            <person name="Lui A."/>
            <person name="MacDonald P."/>
            <person name="Magnisalis V."/>
            <person name="Maru K."/>
            <person name="Matthews C."/>
            <person name="McCusker W."/>
            <person name="McDonough S."/>
            <person name="Mehta T."/>
            <person name="Meldrim J."/>
            <person name="Meneus L."/>
            <person name="Mihai O."/>
            <person name="Mihalev A."/>
            <person name="Mihova T."/>
            <person name="Mittelman R."/>
            <person name="Mlenga V."/>
            <person name="Montmayeur A."/>
            <person name="Mulrain L."/>
            <person name="Navidi A."/>
            <person name="Naylor J."/>
            <person name="Negash T."/>
            <person name="Nguyen T."/>
            <person name="Nguyen N."/>
            <person name="Nicol R."/>
            <person name="Norbu C."/>
            <person name="Norbu N."/>
            <person name="Novod N."/>
            <person name="O'Neill B."/>
            <person name="Osman S."/>
            <person name="Markiewicz E."/>
            <person name="Oyono O.L."/>
            <person name="Patti C."/>
            <person name="Phunkhang P."/>
            <person name="Pierre F."/>
            <person name="Priest M."/>
            <person name="Raghuraman S."/>
            <person name="Rege F."/>
            <person name="Reyes R."/>
            <person name="Rise C."/>
            <person name="Rogov P."/>
            <person name="Ross K."/>
            <person name="Ryan E."/>
            <person name="Settipalli S."/>
            <person name="Shea T."/>
            <person name="Sherpa N."/>
            <person name="Shi L."/>
            <person name="Shih D."/>
            <person name="Sparrow T."/>
            <person name="Spaulding J."/>
            <person name="Stalker J."/>
            <person name="Stange-Thomann N."/>
            <person name="Stavropoulos S."/>
            <person name="Stone C."/>
            <person name="Strader C."/>
            <person name="Tesfaye S."/>
            <person name="Thomson T."/>
            <person name="Thoulutsang Y."/>
            <person name="Thoulutsang D."/>
            <person name="Topham K."/>
            <person name="Topping I."/>
            <person name="Tsamla T."/>
            <person name="Vassiliev H."/>
            <person name="Vo A."/>
            <person name="Wangchuk T."/>
            <person name="Wangdi T."/>
            <person name="Weiand M."/>
            <person name="Wilkinson J."/>
            <person name="Wilson A."/>
            <person name="Yadav S."/>
            <person name="Young G."/>
            <person name="Yu Q."/>
            <person name="Zembek L."/>
            <person name="Zhong D."/>
            <person name="Zimmer A."/>
            <person name="Zwirko Z."/>
            <person name="Jaffe D.B."/>
            <person name="Alvarez P."/>
            <person name="Brockman W."/>
            <person name="Butler J."/>
            <person name="Chin C."/>
            <person name="Gnerre S."/>
            <person name="MacCallum I."/>
            <person name="Graves J.A."/>
            <person name="Ponting C.P."/>
            <person name="Breen M."/>
            <person name="Samollow P.B."/>
            <person name="Lander E.S."/>
            <person name="Lindblad-Toh K."/>
        </authorList>
    </citation>
    <scope>NUCLEOTIDE SEQUENCE [LARGE SCALE GENOMIC DNA]</scope>
</reference>
<dbReference type="Ensembl" id="ENSMODT00000016187.3">
    <property type="protein sequence ID" value="ENSMODP00000015895.3"/>
    <property type="gene ID" value="ENSMODG00000012702.3"/>
</dbReference>
<dbReference type="FunFam" id="3.90.550.10:FF:000022">
    <property type="entry name" value="Histo-blood group ABO system transferase"/>
    <property type="match status" value="1"/>
</dbReference>
<dbReference type="eggNOG" id="ENOG502QQAJ">
    <property type="taxonomic scope" value="Eukaryota"/>
</dbReference>
<evidence type="ECO:0000256" key="11">
    <source>
        <dbReference type="PIRSR" id="PIRSR605076-3"/>
    </source>
</evidence>
<reference evidence="13" key="3">
    <citation type="submission" date="2025-09" db="UniProtKB">
        <authorList>
            <consortium name="Ensembl"/>
        </authorList>
    </citation>
    <scope>IDENTIFICATION</scope>
</reference>
<dbReference type="Proteomes" id="UP000002280">
    <property type="component" value="Chromosome 1"/>
</dbReference>
<evidence type="ECO:0000256" key="10">
    <source>
        <dbReference type="PIRSR" id="PIRSR605076-2"/>
    </source>
</evidence>
<reference evidence="13" key="2">
    <citation type="submission" date="2025-08" db="UniProtKB">
        <authorList>
            <consortium name="Ensembl"/>
        </authorList>
    </citation>
    <scope>IDENTIFICATION</scope>
</reference>
<comment type="subcellular location">
    <subcellularLocation>
        <location evidence="1">Membrane</location>
        <topology evidence="1">Single-pass type II membrane protein</topology>
    </subcellularLocation>
</comment>
<feature type="binding site" evidence="10">
    <location>
        <position position="219"/>
    </location>
    <ligand>
        <name>an alpha-L-fucosyl-(1-&gt;2)-beta-D-galactosyl derivative</name>
        <dbReference type="ChEBI" id="CHEBI:140327"/>
    </ligand>
</feature>
<comment type="similarity">
    <text evidence="2">Belongs to the glycosyltransferase 6 family.</text>
</comment>
<feature type="transmembrane region" description="Helical" evidence="12">
    <location>
        <begin position="16"/>
        <end position="36"/>
    </location>
</feature>
<organism evidence="13 14">
    <name type="scientific">Monodelphis domestica</name>
    <name type="common">Gray short-tailed opossum</name>
    <dbReference type="NCBI Taxonomy" id="13616"/>
    <lineage>
        <taxon>Eukaryota</taxon>
        <taxon>Metazoa</taxon>
        <taxon>Chordata</taxon>
        <taxon>Craniata</taxon>
        <taxon>Vertebrata</taxon>
        <taxon>Euteleostomi</taxon>
        <taxon>Mammalia</taxon>
        <taxon>Metatheria</taxon>
        <taxon>Didelphimorphia</taxon>
        <taxon>Didelphidae</taxon>
        <taxon>Monodelphis</taxon>
    </lineage>
</organism>
<evidence type="ECO:0000256" key="6">
    <source>
        <dbReference type="ARBA" id="ARBA00022968"/>
    </source>
</evidence>
<sequence length="340" mass="39916">MNSKTKDCLSKTYRDWLWVILVLAAFLGGYSTYFILEHHSSSPEPATQSVQHHEKPKIELQTASQRRIDVPLLTPWLAPIVWDGTFDEDILNEQFQGRNITIGVTIFAIKKYVIFLKLFLETAEKHFMVGYKVNYYVFTDRPNDVPKIPLQEGRKIITLVVQNYSRWQDISMHRMEMISNYCHQLFFKDVDYLVCLDVDMKFNDHVGVEMLSDLVGTLHPGFYGASRETFTYERRPKSQAYIPRGKGDYYYMGGFFGGKVQQVYKLTKACHEAMLIDKSNRIEAVWHDESHLNKYLFLHKPTKVLPPEYMWDKQLLGWPAFLRKMRMLAVPKNHAKIRNK</sequence>
<dbReference type="PANTHER" id="PTHR10462:SF55">
    <property type="entry name" value="HISTO-BLOOD GROUP ABO SYSTEM TRANSFERASE 1"/>
    <property type="match status" value="1"/>
</dbReference>
<keyword evidence="3" id="KW-0328">Glycosyltransferase</keyword>
<evidence type="ECO:0000313" key="14">
    <source>
        <dbReference type="Proteomes" id="UP000002280"/>
    </source>
</evidence>
<dbReference type="CDD" id="cd02515">
    <property type="entry name" value="Glyco_transf_6"/>
    <property type="match status" value="1"/>
</dbReference>
<evidence type="ECO:0000256" key="4">
    <source>
        <dbReference type="ARBA" id="ARBA00022679"/>
    </source>
</evidence>
<feature type="active site" description="Nucleophile" evidence="9">
    <location>
        <position position="289"/>
    </location>
</feature>
<evidence type="ECO:0000256" key="5">
    <source>
        <dbReference type="ARBA" id="ARBA00022692"/>
    </source>
</evidence>
<evidence type="ECO:0000256" key="3">
    <source>
        <dbReference type="ARBA" id="ARBA00022676"/>
    </source>
</evidence>
<accession>F6UY75</accession>
<dbReference type="GeneTree" id="ENSGT00950000182858"/>
<keyword evidence="5 12" id="KW-0812">Transmembrane</keyword>
<keyword evidence="8 12" id="KW-0472">Membrane</keyword>
<dbReference type="GO" id="GO:0046872">
    <property type="term" value="F:metal ion binding"/>
    <property type="evidence" value="ECO:0007669"/>
    <property type="project" value="UniProtKB-KW"/>
</dbReference>
<dbReference type="GO" id="GO:0005975">
    <property type="term" value="P:carbohydrate metabolic process"/>
    <property type="evidence" value="ECO:0007669"/>
    <property type="project" value="InterPro"/>
</dbReference>
<dbReference type="AlphaFoldDB" id="F6UY75"/>
<feature type="binding site" evidence="10">
    <location>
        <position position="312"/>
    </location>
    <ligand>
        <name>an alpha-L-fucosyl-(1-&gt;2)-beta-D-galactosyl derivative</name>
        <dbReference type="ChEBI" id="CHEBI:140327"/>
    </ligand>
</feature>
<dbReference type="GO" id="GO:0016020">
    <property type="term" value="C:membrane"/>
    <property type="evidence" value="ECO:0007669"/>
    <property type="project" value="UniProtKB-SubCell"/>
</dbReference>
<feature type="binding site" evidence="10">
    <location>
        <position position="112"/>
    </location>
    <ligand>
        <name>UDP-N-acetyl-alpha-D-galactosamine</name>
        <dbReference type="ChEBI" id="CHEBI:67138"/>
    </ligand>
</feature>
<keyword evidence="14" id="KW-1185">Reference proteome</keyword>
<evidence type="ECO:0000256" key="1">
    <source>
        <dbReference type="ARBA" id="ARBA00004606"/>
    </source>
</evidence>
<feature type="binding site" evidence="10">
    <location>
        <position position="289"/>
    </location>
    <ligand>
        <name>an alpha-L-fucosyl-(1-&gt;2)-beta-D-galactosyl derivative</name>
        <dbReference type="ChEBI" id="CHEBI:140327"/>
    </ligand>
</feature>
<feature type="binding site" evidence="10">
    <location>
        <begin position="107"/>
        <end position="109"/>
    </location>
    <ligand>
        <name>UDP-N-acetyl-alpha-D-galactosamine</name>
        <dbReference type="ChEBI" id="CHEBI:67138"/>
    </ligand>
</feature>
<comment type="cofactor">
    <cofactor evidence="11">
        <name>Mn(2+)</name>
        <dbReference type="ChEBI" id="CHEBI:29035"/>
    </cofactor>
    <text evidence="11">Binds 1 Mn(2+) ion per subunit.</text>
</comment>
<dbReference type="GO" id="GO:0016758">
    <property type="term" value="F:hexosyltransferase activity"/>
    <property type="evidence" value="ECO:0007669"/>
    <property type="project" value="InterPro"/>
</dbReference>
<feature type="binding site" evidence="11">
    <location>
        <position position="199"/>
    </location>
    <ligand>
        <name>Mn(2+)</name>
        <dbReference type="ChEBI" id="CHEBI:29035"/>
    </ligand>
</feature>
<evidence type="ECO:0000256" key="2">
    <source>
        <dbReference type="ARBA" id="ARBA00010413"/>
    </source>
</evidence>
<evidence type="ECO:0000256" key="7">
    <source>
        <dbReference type="ARBA" id="ARBA00022989"/>
    </source>
</evidence>
<evidence type="ECO:0000313" key="13">
    <source>
        <dbReference type="Ensembl" id="ENSMODP00000015895.3"/>
    </source>
</evidence>
<evidence type="ECO:0000256" key="9">
    <source>
        <dbReference type="PIRSR" id="PIRSR605076-1"/>
    </source>
</evidence>
<keyword evidence="11" id="KW-0479">Metal-binding</keyword>
<keyword evidence="4" id="KW-0808">Transferase</keyword>
<dbReference type="Bgee" id="ENSMODG00000012702">
    <property type="expression patterns" value="Expressed in extraembryonic membrane and 11 other cell types or tissues"/>
</dbReference>
<feature type="binding site" evidence="10">
    <location>
        <position position="231"/>
    </location>
    <ligand>
        <name>an alpha-L-fucosyl-(1-&gt;2)-beta-D-galactosyl derivative</name>
        <dbReference type="ChEBI" id="CHEBI:140327"/>
    </ligand>
</feature>
<dbReference type="SUPFAM" id="SSF53448">
    <property type="entry name" value="Nucleotide-diphospho-sugar transferases"/>
    <property type="match status" value="1"/>
</dbReference>
<dbReference type="InterPro" id="IPR005076">
    <property type="entry name" value="Glyco_trans_6"/>
</dbReference>
<feature type="binding site" evidence="11">
    <location>
        <position position="197"/>
    </location>
    <ligand>
        <name>Mn(2+)</name>
        <dbReference type="ChEBI" id="CHEBI:29035"/>
    </ligand>
</feature>